<feature type="compositionally biased region" description="Polar residues" evidence="8">
    <location>
        <begin position="19"/>
        <end position="35"/>
    </location>
</feature>
<evidence type="ECO:0000256" key="4">
    <source>
        <dbReference type="ARBA" id="ARBA00022692"/>
    </source>
</evidence>
<feature type="transmembrane region" description="Helical" evidence="9">
    <location>
        <begin position="347"/>
        <end position="371"/>
    </location>
</feature>
<sequence length="616" mass="66086">MSTPAAGMDITARPRRRSSTAFSPSFRRTSNSLATTPRAHAAHAANGHPLPDGIYYDEEQPRPPGGWNSIDRFASSWTRSQGFFSSAIPLQLPSSSYTAETTGFRPTLEGIPQTPAGEGDEESRPFFDDASSIGGGGSEVGGGERDGTPKAVRDYGALNHRASIATFGTVGRRLSLSSYLPCQEITAPEDLVTKTVELDDGNLISIILGQSTIHQTICNSINILMGIGILSLPLAIHYAGWILGMGFLAFTGGVTLYTAKVLAKCLDVDQTLVTYADIGYLAFGVRARYITSLLFSLELTATCVALVVLFGDTLHALIPSISSTTFKLLSFLIFLPSQFLPLRILSFSSLLGILSVILLVIAVLVDGLYKSSAPGSLYHPMPTNLWPQGEGWWNVGLSVGMLMAPWSGHAVFPNVYRDMHHPRKFGKAMNVSYAITFLLDATMAVAGYLMFGAYVLDQVSQNILGLEGYPVLLNKCVVWAIAIVPITKMPLNTRPISTTLDILLGLDPRSAPPSSSSAHPTNPLLRGLARILIRVLTTAIPIGLGILVPSFDRIMSLMGAALAMTICVILPLVYHLKIFGGELGWGEWSANWGVLLVSVVLAVGGTVVSCMPRMDE</sequence>
<dbReference type="PANTHER" id="PTHR22950">
    <property type="entry name" value="AMINO ACID TRANSPORTER"/>
    <property type="match status" value="1"/>
</dbReference>
<dbReference type="Proteomes" id="UP000033140">
    <property type="component" value="Unassembled WGS sequence"/>
</dbReference>
<keyword evidence="4 9" id="KW-0812">Transmembrane</keyword>
<feature type="transmembrane region" description="Helical" evidence="9">
    <location>
        <begin position="223"/>
        <end position="250"/>
    </location>
</feature>
<name>A0A0E9NPF1_SAICN</name>
<comment type="caution">
    <text evidence="11">The sequence shown here is derived from an EMBL/GenBank/DDBJ whole genome shotgun (WGS) entry which is preliminary data.</text>
</comment>
<dbReference type="GO" id="GO:0015179">
    <property type="term" value="F:L-amino acid transmembrane transporter activity"/>
    <property type="evidence" value="ECO:0007669"/>
    <property type="project" value="TreeGrafter"/>
</dbReference>
<feature type="transmembrane region" description="Helical" evidence="9">
    <location>
        <begin position="316"/>
        <end position="335"/>
    </location>
</feature>
<dbReference type="PANTHER" id="PTHR22950:SF692">
    <property type="entry name" value="TRANSMEMBRANE AMINO ACID TRANSPORTER FAMILY PROTEIN"/>
    <property type="match status" value="1"/>
</dbReference>
<evidence type="ECO:0000256" key="3">
    <source>
        <dbReference type="ARBA" id="ARBA00022448"/>
    </source>
</evidence>
<feature type="region of interest" description="Disordered" evidence="8">
    <location>
        <begin position="1"/>
        <end position="52"/>
    </location>
</feature>
<feature type="transmembrane region" description="Helical" evidence="9">
    <location>
        <begin position="433"/>
        <end position="456"/>
    </location>
</feature>
<evidence type="ECO:0000256" key="7">
    <source>
        <dbReference type="ARBA" id="ARBA00023136"/>
    </source>
</evidence>
<evidence type="ECO:0000256" key="9">
    <source>
        <dbReference type="SAM" id="Phobius"/>
    </source>
</evidence>
<feature type="domain" description="Amino acid transporter transmembrane" evidence="10">
    <location>
        <begin position="210"/>
        <end position="609"/>
    </location>
</feature>
<evidence type="ECO:0000256" key="6">
    <source>
        <dbReference type="ARBA" id="ARBA00022989"/>
    </source>
</evidence>
<keyword evidence="3" id="KW-0813">Transport</keyword>
<reference evidence="11 12" key="1">
    <citation type="journal article" date="2011" name="J. Gen. Appl. Microbiol.">
        <title>Draft genome sequencing of the enigmatic yeast Saitoella complicata.</title>
        <authorList>
            <person name="Nishida H."/>
            <person name="Hamamoto M."/>
            <person name="Sugiyama J."/>
        </authorList>
    </citation>
    <scope>NUCLEOTIDE SEQUENCE [LARGE SCALE GENOMIC DNA]</scope>
    <source>
        <strain evidence="11 12">NRRL Y-17804</strain>
    </source>
</reference>
<comment type="subcellular location">
    <subcellularLocation>
        <location evidence="1">Membrane</location>
        <topology evidence="1">Multi-pass membrane protein</topology>
    </subcellularLocation>
</comment>
<dbReference type="AlphaFoldDB" id="A0A0E9NPF1"/>
<reference evidence="11 12" key="2">
    <citation type="journal article" date="2014" name="J. Gen. Appl. Microbiol.">
        <title>The early diverging ascomycetous budding yeast Saitoella complicata has three histone deacetylases belonging to the Clr6, Hos2, and Rpd3 lineages.</title>
        <authorList>
            <person name="Nishida H."/>
            <person name="Matsumoto T."/>
            <person name="Kondo S."/>
            <person name="Hamamoto M."/>
            <person name="Yoshikawa H."/>
        </authorList>
    </citation>
    <scope>NUCLEOTIDE SEQUENCE [LARGE SCALE GENOMIC DNA]</scope>
    <source>
        <strain evidence="11 12">NRRL Y-17804</strain>
    </source>
</reference>
<keyword evidence="7 9" id="KW-0472">Membrane</keyword>
<dbReference type="GO" id="GO:0005774">
    <property type="term" value="C:vacuolar membrane"/>
    <property type="evidence" value="ECO:0007669"/>
    <property type="project" value="TreeGrafter"/>
</dbReference>
<dbReference type="STRING" id="698492.A0A0E9NPF1"/>
<feature type="transmembrane region" description="Helical" evidence="9">
    <location>
        <begin position="391"/>
        <end position="412"/>
    </location>
</feature>
<evidence type="ECO:0000313" key="12">
    <source>
        <dbReference type="Proteomes" id="UP000033140"/>
    </source>
</evidence>
<evidence type="ECO:0000256" key="8">
    <source>
        <dbReference type="SAM" id="MobiDB-lite"/>
    </source>
</evidence>
<evidence type="ECO:0000313" key="11">
    <source>
        <dbReference type="EMBL" id="GAO51757.1"/>
    </source>
</evidence>
<keyword evidence="5" id="KW-0029">Amino-acid transport</keyword>
<feature type="transmembrane region" description="Helical" evidence="9">
    <location>
        <begin position="554"/>
        <end position="576"/>
    </location>
</feature>
<feature type="transmembrane region" description="Helical" evidence="9">
    <location>
        <begin position="289"/>
        <end position="310"/>
    </location>
</feature>
<evidence type="ECO:0000256" key="2">
    <source>
        <dbReference type="ARBA" id="ARBA00008066"/>
    </source>
</evidence>
<protein>
    <recommendedName>
        <fullName evidence="10">Amino acid transporter transmembrane domain-containing protein</fullName>
    </recommendedName>
</protein>
<comment type="similarity">
    <text evidence="2">Belongs to the amino acid/polyamine transporter 2 family.</text>
</comment>
<proteinExistence type="inferred from homology"/>
<dbReference type="InterPro" id="IPR013057">
    <property type="entry name" value="AA_transpt_TM"/>
</dbReference>
<reference evidence="11 12" key="3">
    <citation type="journal article" date="2015" name="Genome Announc.">
        <title>Draft Genome Sequence of the Archiascomycetous Yeast Saitoella complicata.</title>
        <authorList>
            <person name="Yamauchi K."/>
            <person name="Kondo S."/>
            <person name="Hamamoto M."/>
            <person name="Takahashi Y."/>
            <person name="Ogura Y."/>
            <person name="Hayashi T."/>
            <person name="Nishida H."/>
        </authorList>
    </citation>
    <scope>NUCLEOTIDE SEQUENCE [LARGE SCALE GENOMIC DNA]</scope>
    <source>
        <strain evidence="11 12">NRRL Y-17804</strain>
    </source>
</reference>
<keyword evidence="6 9" id="KW-1133">Transmembrane helix</keyword>
<evidence type="ECO:0000259" key="10">
    <source>
        <dbReference type="Pfam" id="PF01490"/>
    </source>
</evidence>
<feature type="region of interest" description="Disordered" evidence="8">
    <location>
        <begin position="104"/>
        <end position="124"/>
    </location>
</feature>
<gene>
    <name evidence="11" type="ORF">G7K_5850-t1</name>
</gene>
<evidence type="ECO:0000256" key="1">
    <source>
        <dbReference type="ARBA" id="ARBA00004141"/>
    </source>
</evidence>
<dbReference type="Pfam" id="PF01490">
    <property type="entry name" value="Aa_trans"/>
    <property type="match status" value="1"/>
</dbReference>
<dbReference type="OMA" id="AICYTVC"/>
<feature type="transmembrane region" description="Helical" evidence="9">
    <location>
        <begin position="531"/>
        <end position="548"/>
    </location>
</feature>
<dbReference type="EMBL" id="BACD03000052">
    <property type="protein sequence ID" value="GAO51757.1"/>
    <property type="molecule type" value="Genomic_DNA"/>
</dbReference>
<organism evidence="11 12">
    <name type="scientific">Saitoella complicata (strain BCRC 22490 / CBS 7301 / JCM 7358 / NBRC 10748 / NRRL Y-17804)</name>
    <dbReference type="NCBI Taxonomy" id="698492"/>
    <lineage>
        <taxon>Eukaryota</taxon>
        <taxon>Fungi</taxon>
        <taxon>Dikarya</taxon>
        <taxon>Ascomycota</taxon>
        <taxon>Taphrinomycotina</taxon>
        <taxon>Taphrinomycotina incertae sedis</taxon>
        <taxon>Saitoella</taxon>
    </lineage>
</organism>
<evidence type="ECO:0000256" key="5">
    <source>
        <dbReference type="ARBA" id="ARBA00022970"/>
    </source>
</evidence>
<feature type="transmembrane region" description="Helical" evidence="9">
    <location>
        <begin position="588"/>
        <end position="608"/>
    </location>
</feature>
<accession>A0A0E9NPF1</accession>
<keyword evidence="12" id="KW-1185">Reference proteome</keyword>